<keyword evidence="1" id="KW-0802">TPR repeat</keyword>
<name>Q7VIB1_HELHP</name>
<keyword evidence="2" id="KW-0812">Transmembrane</keyword>
<dbReference type="PROSITE" id="PS50005">
    <property type="entry name" value="TPR"/>
    <property type="match status" value="1"/>
</dbReference>
<feature type="transmembrane region" description="Helical" evidence="2">
    <location>
        <begin position="6"/>
        <end position="27"/>
    </location>
</feature>
<dbReference type="HOGENOM" id="CLU_068028_0_0_7"/>
<evidence type="ECO:0000256" key="2">
    <source>
        <dbReference type="SAM" id="Phobius"/>
    </source>
</evidence>
<dbReference type="RefSeq" id="WP_011115539.1">
    <property type="nucleotide sequence ID" value="NC_004917.1"/>
</dbReference>
<dbReference type="SUPFAM" id="SSF48452">
    <property type="entry name" value="TPR-like"/>
    <property type="match status" value="1"/>
</dbReference>
<keyword evidence="4" id="KW-1185">Reference proteome</keyword>
<dbReference type="eggNOG" id="COG2956">
    <property type="taxonomic scope" value="Bacteria"/>
</dbReference>
<dbReference type="InterPro" id="IPR011990">
    <property type="entry name" value="TPR-like_helical_dom_sf"/>
</dbReference>
<keyword evidence="2" id="KW-0472">Membrane</keyword>
<dbReference type="Proteomes" id="UP000002495">
    <property type="component" value="Chromosome"/>
</dbReference>
<evidence type="ECO:0000256" key="1">
    <source>
        <dbReference type="PROSITE-ProRule" id="PRU00339"/>
    </source>
</evidence>
<reference evidence="3 4" key="1">
    <citation type="journal article" date="2003" name="Proc. Natl. Acad. Sci. U.S.A.">
        <title>The complete genome sequence of the carcinogenic bacterium Helicobacter hepaticus.</title>
        <authorList>
            <person name="Suerbaum S."/>
            <person name="Josenhans C."/>
            <person name="Sterzenbach T."/>
            <person name="Drescher B."/>
            <person name="Brandt P."/>
            <person name="Bell M."/>
            <person name="Droege M."/>
            <person name="Fartmann B."/>
            <person name="Fischer H.-P."/>
            <person name="Ge Z."/>
            <person name="Hoerster A."/>
            <person name="Holland R."/>
            <person name="Klein K."/>
            <person name="Koenig J."/>
            <person name="Macko L."/>
            <person name="Mendz G.L."/>
            <person name="Nyakatura G."/>
            <person name="Schauer D.B."/>
            <person name="Shen Z."/>
            <person name="Weber J."/>
            <person name="Frosch M."/>
            <person name="Fox J.G."/>
        </authorList>
    </citation>
    <scope>NUCLEOTIDE SEQUENCE [LARGE SCALE GENOMIC DNA]</scope>
    <source>
        <strain evidence="4">ATCC 51449 / 3B1</strain>
    </source>
</reference>
<gene>
    <name evidence="3" type="ordered locus">HH_0697</name>
</gene>
<dbReference type="KEGG" id="hhe:HH_0697"/>
<protein>
    <submittedName>
        <fullName evidence="3">Uncharacterized protein</fullName>
    </submittedName>
</protein>
<organism evidence="3 4">
    <name type="scientific">Helicobacter hepaticus (strain ATCC 51449 / 3B1)</name>
    <dbReference type="NCBI Taxonomy" id="235279"/>
    <lineage>
        <taxon>Bacteria</taxon>
        <taxon>Pseudomonadati</taxon>
        <taxon>Campylobacterota</taxon>
        <taxon>Epsilonproteobacteria</taxon>
        <taxon>Campylobacterales</taxon>
        <taxon>Helicobacteraceae</taxon>
        <taxon>Helicobacter</taxon>
    </lineage>
</organism>
<proteinExistence type="predicted"/>
<dbReference type="STRING" id="235279.HH_0697"/>
<dbReference type="Gene3D" id="1.25.40.10">
    <property type="entry name" value="Tetratricopeptide repeat domain"/>
    <property type="match status" value="1"/>
</dbReference>
<evidence type="ECO:0000313" key="3">
    <source>
        <dbReference type="EMBL" id="AAP77294.1"/>
    </source>
</evidence>
<accession>Q7VIB1</accession>
<dbReference type="InterPro" id="IPR019734">
    <property type="entry name" value="TPR_rpt"/>
</dbReference>
<sequence>MLSYTDPLFGIIIFVSLIATAAFIDYWQNRYKEKKKKRSLKNLTKSYEFAGLTQGVEEFLALSQNPIPTLQFIANAYIQSGNTQEAIKIYLSILENLDNSKESAKSKIEILQQLGIAYYTAGFLQRAKNIFLEILKNYPRNPQVLIYLLKTYENLSEYKNAIDTLECIEEIYDSHSTPTIAQEQFFHTIALNKAYLHTLLLINQYAMPLSSKIQRLNEIKAKEIKLEKIILVFFKSVSHSLFWEEINKSENIASLIDVLWDFERKNVPLEQITHPQILDIYRAKGWIQDTKSCNIFELENMRILKQHSTLCIDFSFEYRCHSCKQVFPFENARCSHCGELLNTDVIYKIQKVDNETSYSLL</sequence>
<dbReference type="EMBL" id="AE017125">
    <property type="protein sequence ID" value="AAP77294.1"/>
    <property type="molecule type" value="Genomic_DNA"/>
</dbReference>
<dbReference type="AlphaFoldDB" id="Q7VIB1"/>
<dbReference type="SMART" id="SM00028">
    <property type="entry name" value="TPR"/>
    <property type="match status" value="3"/>
</dbReference>
<keyword evidence="2" id="KW-1133">Transmembrane helix</keyword>
<dbReference type="OrthoDB" id="5362770at2"/>
<evidence type="ECO:0000313" key="4">
    <source>
        <dbReference type="Proteomes" id="UP000002495"/>
    </source>
</evidence>
<feature type="repeat" description="TPR" evidence="1">
    <location>
        <begin position="108"/>
        <end position="141"/>
    </location>
</feature>